<comment type="caution">
    <text evidence="3">The sequence shown here is derived from an EMBL/GenBank/DDBJ whole genome shotgun (WGS) entry which is preliminary data.</text>
</comment>
<reference evidence="3 4" key="1">
    <citation type="journal article" date="2016" name="Nat. Commun.">
        <title>Thousands of microbial genomes shed light on interconnected biogeochemical processes in an aquifer system.</title>
        <authorList>
            <person name="Anantharaman K."/>
            <person name="Brown C.T."/>
            <person name="Hug L.A."/>
            <person name="Sharon I."/>
            <person name="Castelle C.J."/>
            <person name="Probst A.J."/>
            <person name="Thomas B.C."/>
            <person name="Singh A."/>
            <person name="Wilkins M.J."/>
            <person name="Karaoz U."/>
            <person name="Brodie E.L."/>
            <person name="Williams K.H."/>
            <person name="Hubbard S.S."/>
            <person name="Banfield J.F."/>
        </authorList>
    </citation>
    <scope>NUCLEOTIDE SEQUENCE [LARGE SCALE GENOMIC DNA]</scope>
</reference>
<dbReference type="EMBL" id="MFGB01000023">
    <property type="protein sequence ID" value="OGF25149.1"/>
    <property type="molecule type" value="Genomic_DNA"/>
</dbReference>
<evidence type="ECO:0000313" key="4">
    <source>
        <dbReference type="Proteomes" id="UP000178367"/>
    </source>
</evidence>
<feature type="coiled-coil region" evidence="1">
    <location>
        <begin position="80"/>
        <end position="111"/>
    </location>
</feature>
<evidence type="ECO:0000259" key="2">
    <source>
        <dbReference type="Pfam" id="PF26593"/>
    </source>
</evidence>
<dbReference type="STRING" id="1797994.A2227_07445"/>
<evidence type="ECO:0000313" key="3">
    <source>
        <dbReference type="EMBL" id="OGF25149.1"/>
    </source>
</evidence>
<sequence>MPQKKAPNLARHKISISTQKYLDIAEIKEDTVILRDGSLRAVILVSSINFALKSEEEQNAIISAYVSFLNNISFPLQIVIQSRELNIENYMETLKQKEKEQTNELLKMQTAEYIQYISELISMSKIMNKRFYIVVPYNLFSDTQKGFFSRFIDVFKPTTLIKMKEEKFLRRRIDLTHRVEHIIGGLNSVGLNAIQLDTQGLIELYYNSYNPTTSANQNLADVNQLRFNN</sequence>
<accession>A0A1F5SES7</accession>
<gene>
    <name evidence="3" type="ORF">A2227_07445</name>
</gene>
<feature type="domain" description="TraC-like" evidence="2">
    <location>
        <begin position="30"/>
        <end position="136"/>
    </location>
</feature>
<dbReference type="InterPro" id="IPR058596">
    <property type="entry name" value="TraC-like_dom"/>
</dbReference>
<dbReference type="Pfam" id="PF26593">
    <property type="entry name" value="TraC-like"/>
    <property type="match status" value="1"/>
</dbReference>
<organism evidence="3 4">
    <name type="scientific">Candidatus Falkowbacteria bacterium RIFOXYA2_FULL_47_19</name>
    <dbReference type="NCBI Taxonomy" id="1797994"/>
    <lineage>
        <taxon>Bacteria</taxon>
        <taxon>Candidatus Falkowiibacteriota</taxon>
    </lineage>
</organism>
<evidence type="ECO:0000256" key="1">
    <source>
        <dbReference type="SAM" id="Coils"/>
    </source>
</evidence>
<proteinExistence type="predicted"/>
<name>A0A1F5SES7_9BACT</name>
<dbReference type="Proteomes" id="UP000178367">
    <property type="component" value="Unassembled WGS sequence"/>
</dbReference>
<protein>
    <recommendedName>
        <fullName evidence="2">TraC-like domain-containing protein</fullName>
    </recommendedName>
</protein>
<dbReference type="AlphaFoldDB" id="A0A1F5SES7"/>
<keyword evidence="1" id="KW-0175">Coiled coil</keyword>